<evidence type="ECO:0000256" key="3">
    <source>
        <dbReference type="ARBA" id="ARBA00022516"/>
    </source>
</evidence>
<evidence type="ECO:0000256" key="5">
    <source>
        <dbReference type="ARBA" id="ARBA00022832"/>
    </source>
</evidence>
<dbReference type="AlphaFoldDB" id="A0A1Y1L7K6"/>
<protein>
    <recommendedName>
        <fullName evidence="14">Fatty acid desaturase domain-containing protein</fullName>
    </recommendedName>
</protein>
<evidence type="ECO:0000256" key="11">
    <source>
        <dbReference type="ARBA" id="ARBA00023160"/>
    </source>
</evidence>
<feature type="domain" description="Fatty acid desaturase" evidence="14">
    <location>
        <begin position="61"/>
        <end position="267"/>
    </location>
</feature>
<comment type="cofactor">
    <cofactor evidence="12">
        <name>Fe(2+)</name>
        <dbReference type="ChEBI" id="CHEBI:29033"/>
    </cofactor>
</comment>
<dbReference type="EMBL" id="GEZM01062511">
    <property type="protein sequence ID" value="JAV69667.1"/>
    <property type="molecule type" value="Transcribed_RNA"/>
</dbReference>
<dbReference type="RefSeq" id="XP_031332583.1">
    <property type="nucleotide sequence ID" value="XM_031476723.1"/>
</dbReference>
<feature type="transmembrane region" description="Helical" evidence="13">
    <location>
        <begin position="64"/>
        <end position="85"/>
    </location>
</feature>
<accession>A0A1Y1L7K6</accession>
<evidence type="ECO:0000256" key="1">
    <source>
        <dbReference type="ARBA" id="ARBA00004141"/>
    </source>
</evidence>
<organism evidence="15">
    <name type="scientific">Photinus pyralis</name>
    <name type="common">Common eastern firefly</name>
    <name type="synonym">Lampyris pyralis</name>
    <dbReference type="NCBI Taxonomy" id="7054"/>
    <lineage>
        <taxon>Eukaryota</taxon>
        <taxon>Metazoa</taxon>
        <taxon>Ecdysozoa</taxon>
        <taxon>Arthropoda</taxon>
        <taxon>Hexapoda</taxon>
        <taxon>Insecta</taxon>
        <taxon>Pterygota</taxon>
        <taxon>Neoptera</taxon>
        <taxon>Endopterygota</taxon>
        <taxon>Coleoptera</taxon>
        <taxon>Polyphaga</taxon>
        <taxon>Elateriformia</taxon>
        <taxon>Elateroidea</taxon>
        <taxon>Lampyridae</taxon>
        <taxon>Lampyrinae</taxon>
        <taxon>Photinus</taxon>
    </lineage>
</organism>
<evidence type="ECO:0000259" key="14">
    <source>
        <dbReference type="Pfam" id="PF00487"/>
    </source>
</evidence>
<name>A0A1Y1L7K6_PHOPY</name>
<proteinExistence type="inferred from homology"/>
<evidence type="ECO:0000256" key="7">
    <source>
        <dbReference type="ARBA" id="ARBA00023002"/>
    </source>
</evidence>
<evidence type="ECO:0000256" key="13">
    <source>
        <dbReference type="SAM" id="Phobius"/>
    </source>
</evidence>
<keyword evidence="6 13" id="KW-1133">Transmembrane helix</keyword>
<sequence>MSTNIVTSHLETDVTAEGKEGPISKSTYKWKLVWSHVFIMVFIYAGGLYGLYLFLFYCSWKTCLWTYIYGTISLQGVTAGTHRLWSHRSYKAKLPLRIILMICQSIAFQGHIYSWARNHRAHHKFSDTDADPHNAKRGFFFSHVGWLLVVKHEDFINKRKTIFVDDLESDAVVQFQRKHYFFLVILLCYIIPTIVPWYFWNESLSISWYTAAMFRHCVSLNAIYCVNSIAHLFGTKPYDKKIGAVENSLISVVTNGEGWHNYHHVFPWDYKTSEFGNSRLNQTTMFINFFAKIGWAYDLKTVAKELIERKAIRSGDGSKFNFENQHNSKAVWGWGDSEMKTEDIEEVKKYNKLIEF</sequence>
<evidence type="ECO:0000313" key="15">
    <source>
        <dbReference type="EMBL" id="JAV69669.1"/>
    </source>
</evidence>
<dbReference type="KEGG" id="ppyr:116162946"/>
<keyword evidence="11 12" id="KW-0275">Fatty acid biosynthesis</keyword>
<dbReference type="InterPro" id="IPR005804">
    <property type="entry name" value="FA_desaturase_dom"/>
</dbReference>
<feature type="transmembrane region" description="Helical" evidence="13">
    <location>
        <begin position="33"/>
        <end position="57"/>
    </location>
</feature>
<comment type="domain">
    <text evidence="12">The histidine box domains are involved in binding the catalytic metal ions.</text>
</comment>
<evidence type="ECO:0000256" key="8">
    <source>
        <dbReference type="ARBA" id="ARBA00023004"/>
    </source>
</evidence>
<feature type="transmembrane region" description="Helical" evidence="13">
    <location>
        <begin position="97"/>
        <end position="116"/>
    </location>
</feature>
<dbReference type="GO" id="GO:0006636">
    <property type="term" value="P:unsaturated fatty acid biosynthetic process"/>
    <property type="evidence" value="ECO:0007669"/>
    <property type="project" value="TreeGrafter"/>
</dbReference>
<dbReference type="PANTHER" id="PTHR11351">
    <property type="entry name" value="ACYL-COA DESATURASE"/>
    <property type="match status" value="1"/>
</dbReference>
<evidence type="ECO:0000256" key="6">
    <source>
        <dbReference type="ARBA" id="ARBA00022989"/>
    </source>
</evidence>
<comment type="similarity">
    <text evidence="2 12">Belongs to the fatty acid desaturase type 1 family.</text>
</comment>
<evidence type="ECO:0000256" key="10">
    <source>
        <dbReference type="ARBA" id="ARBA00023136"/>
    </source>
</evidence>
<keyword evidence="3 12" id="KW-0444">Lipid biosynthesis</keyword>
<dbReference type="CDD" id="cd03505">
    <property type="entry name" value="Delta9-FADS-like"/>
    <property type="match status" value="1"/>
</dbReference>
<keyword evidence="9" id="KW-0443">Lipid metabolism</keyword>
<dbReference type="EMBL" id="GEZM01062513">
    <property type="protein sequence ID" value="JAV69665.1"/>
    <property type="molecule type" value="Transcribed_RNA"/>
</dbReference>
<dbReference type="PANTHER" id="PTHR11351:SF31">
    <property type="entry name" value="DESATURASE 1, ISOFORM A-RELATED"/>
    <property type="match status" value="1"/>
</dbReference>
<dbReference type="PRINTS" id="PR00075">
    <property type="entry name" value="FACDDSATRASE"/>
</dbReference>
<keyword evidence="8" id="KW-0408">Iron</keyword>
<keyword evidence="7 12" id="KW-0560">Oxidoreductase</keyword>
<dbReference type="GeneID" id="116162946"/>
<dbReference type="Pfam" id="PF00487">
    <property type="entry name" value="FA_desaturase"/>
    <property type="match status" value="1"/>
</dbReference>
<keyword evidence="5" id="KW-0276">Fatty acid metabolism</keyword>
<keyword evidence="10 13" id="KW-0472">Membrane</keyword>
<evidence type="ECO:0000256" key="2">
    <source>
        <dbReference type="ARBA" id="ARBA00009295"/>
    </source>
</evidence>
<evidence type="ECO:0000256" key="9">
    <source>
        <dbReference type="ARBA" id="ARBA00023098"/>
    </source>
</evidence>
<dbReference type="EMBL" id="GEZM01062508">
    <property type="protein sequence ID" value="JAV69670.1"/>
    <property type="molecule type" value="Transcribed_RNA"/>
</dbReference>
<reference evidence="15" key="1">
    <citation type="journal article" date="2016" name="Sci. Rep.">
        <title>Molecular characterization of firefly nuptial gifts: a multi-omics approach sheds light on postcopulatory sexual selection.</title>
        <authorList>
            <person name="Al-Wathiqui N."/>
            <person name="Fallon T.R."/>
            <person name="South A."/>
            <person name="Weng J.K."/>
            <person name="Lewis S.M."/>
        </authorList>
    </citation>
    <scope>NUCLEOTIDE SEQUENCE</scope>
</reference>
<dbReference type="EMBL" id="GEZM01062509">
    <property type="protein sequence ID" value="JAV69669.1"/>
    <property type="molecule type" value="Transcribed_RNA"/>
</dbReference>
<dbReference type="OrthoDB" id="10260134at2759"/>
<dbReference type="GO" id="GO:0004768">
    <property type="term" value="F:stearoyl-CoA 9-desaturase activity"/>
    <property type="evidence" value="ECO:0007669"/>
    <property type="project" value="TreeGrafter"/>
</dbReference>
<dbReference type="GO" id="GO:0005506">
    <property type="term" value="F:iron ion binding"/>
    <property type="evidence" value="ECO:0007669"/>
    <property type="project" value="TreeGrafter"/>
</dbReference>
<evidence type="ECO:0000256" key="12">
    <source>
        <dbReference type="RuleBase" id="RU000581"/>
    </source>
</evidence>
<evidence type="ECO:0000256" key="4">
    <source>
        <dbReference type="ARBA" id="ARBA00022692"/>
    </source>
</evidence>
<dbReference type="InterPro" id="IPR015876">
    <property type="entry name" value="Acyl-CoA_DS"/>
</dbReference>
<comment type="subcellular location">
    <subcellularLocation>
        <location evidence="1">Membrane</location>
        <topology evidence="1">Multi-pass membrane protein</topology>
    </subcellularLocation>
</comment>
<feature type="transmembrane region" description="Helical" evidence="13">
    <location>
        <begin position="180"/>
        <end position="200"/>
    </location>
</feature>
<feature type="transmembrane region" description="Helical" evidence="13">
    <location>
        <begin position="206"/>
        <end position="226"/>
    </location>
</feature>
<dbReference type="GO" id="GO:0005789">
    <property type="term" value="C:endoplasmic reticulum membrane"/>
    <property type="evidence" value="ECO:0007669"/>
    <property type="project" value="TreeGrafter"/>
</dbReference>
<keyword evidence="4 12" id="KW-0812">Transmembrane</keyword>